<dbReference type="RefSeq" id="XP_054835506.1">
    <property type="nucleotide sequence ID" value="XM_054979531.1"/>
</dbReference>
<dbReference type="AlphaFoldDB" id="A0AA97JC21"/>
<dbReference type="Pfam" id="PF08568">
    <property type="entry name" value="Kinetochor_Ybp2"/>
    <property type="match status" value="1"/>
</dbReference>
<reference evidence="2 3" key="1">
    <citation type="submission" date="2025-04" db="UniProtKB">
        <authorList>
            <consortium name="RefSeq"/>
        </authorList>
    </citation>
    <scope>IDENTIFICATION</scope>
    <source>
        <tissue evidence="2 3">Blood</tissue>
    </source>
</reference>
<dbReference type="PANTHER" id="PTHR15430">
    <property type="entry name" value="GLOMULIN"/>
    <property type="match status" value="1"/>
</dbReference>
<dbReference type="RefSeq" id="XP_054835508.1">
    <property type="nucleotide sequence ID" value="XM_054979533.1"/>
</dbReference>
<dbReference type="InterPro" id="IPR019516">
    <property type="entry name" value="Glomulin/ALF4"/>
</dbReference>
<evidence type="ECO:0000313" key="3">
    <source>
        <dbReference type="RefSeq" id="XP_054835506.1"/>
    </source>
</evidence>
<organism evidence="1 4">
    <name type="scientific">Eublepharis macularius</name>
    <name type="common">Leopard gecko</name>
    <name type="synonym">Cyrtodactylus macularius</name>
    <dbReference type="NCBI Taxonomy" id="481883"/>
    <lineage>
        <taxon>Eukaryota</taxon>
        <taxon>Metazoa</taxon>
        <taxon>Chordata</taxon>
        <taxon>Craniata</taxon>
        <taxon>Vertebrata</taxon>
        <taxon>Euteleostomi</taxon>
        <taxon>Lepidosauria</taxon>
        <taxon>Squamata</taxon>
        <taxon>Bifurcata</taxon>
        <taxon>Gekkota</taxon>
        <taxon>Eublepharidae</taxon>
        <taxon>Eublepharinae</taxon>
        <taxon>Eublepharis</taxon>
    </lineage>
</organism>
<keyword evidence="1" id="KW-1185">Reference proteome</keyword>
<dbReference type="GO" id="GO:0005737">
    <property type="term" value="C:cytoplasm"/>
    <property type="evidence" value="ECO:0007669"/>
    <property type="project" value="TreeGrafter"/>
</dbReference>
<dbReference type="InterPro" id="IPR013877">
    <property type="entry name" value="YAP-bd/ALF4/Glomulin"/>
</dbReference>
<dbReference type="Proteomes" id="UP001190640">
    <property type="component" value="Chromosome 5"/>
</dbReference>
<dbReference type="CTD" id="11146"/>
<evidence type="ECO:0000313" key="1">
    <source>
        <dbReference type="Proteomes" id="UP001190640"/>
    </source>
</evidence>
<dbReference type="GeneID" id="129329839"/>
<name>A0AA97JC21_EUBMA</name>
<gene>
    <name evidence="2 3 4 5" type="primary">GLMN</name>
</gene>
<evidence type="ECO:0000313" key="4">
    <source>
        <dbReference type="RefSeq" id="XP_054835507.1"/>
    </source>
</evidence>
<proteinExistence type="predicted"/>
<protein>
    <submittedName>
        <fullName evidence="2 3">Glomulin isoform X1</fullName>
    </submittedName>
</protein>
<evidence type="ECO:0000313" key="2">
    <source>
        <dbReference type="RefSeq" id="XP_054835505.1"/>
    </source>
</evidence>
<dbReference type="GO" id="GO:0055105">
    <property type="term" value="F:ubiquitin-protein transferase inhibitor activity"/>
    <property type="evidence" value="ECO:0007669"/>
    <property type="project" value="TreeGrafter"/>
</dbReference>
<dbReference type="PANTHER" id="PTHR15430:SF1">
    <property type="entry name" value="GLOMULIN"/>
    <property type="match status" value="1"/>
</dbReference>
<dbReference type="KEGG" id="emc:129329839"/>
<evidence type="ECO:0000313" key="5">
    <source>
        <dbReference type="RefSeq" id="XP_054835508.1"/>
    </source>
</evidence>
<accession>A0AA97JC21</accession>
<dbReference type="RefSeq" id="XP_054835505.1">
    <property type="nucleotide sequence ID" value="XM_054979530.1"/>
</dbReference>
<sequence>MAKELQDIVQKCQILNEEEFKGGDFDRFQGAGKKCLEEGYIVELLEIILNEKNKVIVKCMGWNLVGPLIRCILEYKEDDIERDCCLKILHKLVELCNPKELVLSFLEQIEQTSKERMSQTVLLVLKPLQKVLLKLQRNKAYSMGLSLSTILNQLSLLPVPYTVQQLQEDRHGLCHCCNALTDFVNPFVGEVVRGMEASSDRDCKDLKEELLRFCLKSLKYPLLMADFEQLPEDTIKHPLRQFAADILGILLDIRELIPKVVPQHGCRNQTWDNEGLLEIDQEQSADSLACLSYVIFVQDFGMNYFPLVFHPSFILQCNMVHVQVLLERKEESVLSKGLDLLESCLLRLEDNSLFLQYLEFKGFITIPQDLVKVMTLCPFEPLRKKSLKILQLYINKFGDEGKYTLFRCLLKTSNHSGVEAYIIQNIKNQIDLSLKSAKGSKCFTGLQLISLLDMVLSLPEGAETDLLQNSDRIMASLNLLRYLVIKDNENDNQTCVWTELTKIEQNFLKPLHTGLNMSRAHYEAEIKNKRENKRGWLTSCSLKKNLLTNESSKGSLHFGRNLSNTKSYCWSSIACSASSSSLWPQAEPEFSNLAMWNPSTGDVEFHLEKT</sequence>
<dbReference type="RefSeq" id="XP_054835507.1">
    <property type="nucleotide sequence ID" value="XM_054979532.1"/>
</dbReference>